<sequence>MEALPPYESSGQATGLDHTTVLSPPVNGITIEVPEGGVIGGSGVRLPLSSRERVNFDRRVCSRLRQFGPYVRNGSVAYGGVQSRYAFMIYETETFCPPEHIYQSAASQLDVLLPALSPGTLPSTTALRTITIRLDLPTPDVVWMNEVLRTGPVQGRDTLCRAYKSWLSHFAAKKMELALLETAEWITGRLAMEGFLVLEEWWDPRRGLLRLTVRC</sequence>
<dbReference type="Proteomes" id="UP000663846">
    <property type="component" value="Unassembled WGS sequence"/>
</dbReference>
<name>A0A8H2WCD1_9AGAM</name>
<gene>
    <name evidence="1" type="ORF">RDB_LOCUS12396</name>
</gene>
<dbReference type="EMBL" id="CAJMWS010000065">
    <property type="protein sequence ID" value="CAE6352889.1"/>
    <property type="molecule type" value="Genomic_DNA"/>
</dbReference>
<organism evidence="1 2">
    <name type="scientific">Rhizoctonia solani</name>
    <dbReference type="NCBI Taxonomy" id="456999"/>
    <lineage>
        <taxon>Eukaryota</taxon>
        <taxon>Fungi</taxon>
        <taxon>Dikarya</taxon>
        <taxon>Basidiomycota</taxon>
        <taxon>Agaricomycotina</taxon>
        <taxon>Agaricomycetes</taxon>
        <taxon>Cantharellales</taxon>
        <taxon>Ceratobasidiaceae</taxon>
        <taxon>Rhizoctonia</taxon>
    </lineage>
</organism>
<comment type="caution">
    <text evidence="1">The sequence shown here is derived from an EMBL/GenBank/DDBJ whole genome shotgun (WGS) entry which is preliminary data.</text>
</comment>
<protein>
    <submittedName>
        <fullName evidence="1">Uncharacterized protein</fullName>
    </submittedName>
</protein>
<proteinExistence type="predicted"/>
<evidence type="ECO:0000313" key="2">
    <source>
        <dbReference type="Proteomes" id="UP000663846"/>
    </source>
</evidence>
<accession>A0A8H2WCD1</accession>
<evidence type="ECO:0000313" key="1">
    <source>
        <dbReference type="EMBL" id="CAE6352889.1"/>
    </source>
</evidence>
<dbReference type="AlphaFoldDB" id="A0A8H2WCD1"/>
<reference evidence="1" key="1">
    <citation type="submission" date="2021-01" db="EMBL/GenBank/DDBJ databases">
        <authorList>
            <person name="Kaushik A."/>
        </authorList>
    </citation>
    <scope>NUCLEOTIDE SEQUENCE</scope>
    <source>
        <strain evidence="1">AG1-1C</strain>
    </source>
</reference>